<organism evidence="2 3">
    <name type="scientific">Candidatus Kutchimonas denitrificans</name>
    <dbReference type="NCBI Taxonomy" id="3056748"/>
    <lineage>
        <taxon>Bacteria</taxon>
        <taxon>Pseudomonadati</taxon>
        <taxon>Gemmatimonadota</taxon>
        <taxon>Gemmatimonadia</taxon>
        <taxon>Candidatus Palauibacterales</taxon>
        <taxon>Candidatus Palauibacteraceae</taxon>
        <taxon>Candidatus Kutchimonas</taxon>
    </lineage>
</organism>
<gene>
    <name evidence="2" type="ORF">GWO12_12360</name>
</gene>
<evidence type="ECO:0000313" key="2">
    <source>
        <dbReference type="EMBL" id="NIR75886.1"/>
    </source>
</evidence>
<dbReference type="InterPro" id="IPR029044">
    <property type="entry name" value="Nucleotide-diphossugar_trans"/>
</dbReference>
<dbReference type="SUPFAM" id="SSF53448">
    <property type="entry name" value="Nucleotide-diphospho-sugar transferases"/>
    <property type="match status" value="1"/>
</dbReference>
<name>A0AAE5C9V6_9BACT</name>
<dbReference type="AlphaFoldDB" id="A0AAE5C9V6"/>
<dbReference type="Gene3D" id="3.90.550.10">
    <property type="entry name" value="Spore Coat Polysaccharide Biosynthesis Protein SpsA, Chain A"/>
    <property type="match status" value="1"/>
</dbReference>
<accession>A0AAE5C9V6</accession>
<dbReference type="EMBL" id="JAACAK010000098">
    <property type="protein sequence ID" value="NIR75886.1"/>
    <property type="molecule type" value="Genomic_DNA"/>
</dbReference>
<dbReference type="Proteomes" id="UP000702544">
    <property type="component" value="Unassembled WGS sequence"/>
</dbReference>
<reference evidence="2 3" key="1">
    <citation type="submission" date="2020-01" db="EMBL/GenBank/DDBJ databases">
        <title>Genomes assembled from Gulf of Kutch pelagic sediment metagenomes.</title>
        <authorList>
            <person name="Chandrashekar M."/>
            <person name="Mahajan M.S."/>
            <person name="Dave K.J."/>
            <person name="Vatsa P."/>
            <person name="Nathani N.M."/>
        </authorList>
    </citation>
    <scope>NUCLEOTIDE SEQUENCE [LARGE SCALE GENOMIC DNA]</scope>
    <source>
        <strain evidence="2">KS3-K002</strain>
    </source>
</reference>
<comment type="caution">
    <text evidence="2">The sequence shown here is derived from an EMBL/GenBank/DDBJ whole genome shotgun (WGS) entry which is preliminary data.</text>
</comment>
<sequence>MDLTLVVLAAGLGSRYGGLKQLEPLGPSGETLLDYGIYDAIQAGYSRAVLVIRAELES</sequence>
<dbReference type="GO" id="GO:0016779">
    <property type="term" value="F:nucleotidyltransferase activity"/>
    <property type="evidence" value="ECO:0007669"/>
    <property type="project" value="UniProtKB-ARBA"/>
</dbReference>
<dbReference type="Pfam" id="PF12804">
    <property type="entry name" value="NTP_transf_3"/>
    <property type="match status" value="1"/>
</dbReference>
<feature type="non-terminal residue" evidence="2">
    <location>
        <position position="58"/>
    </location>
</feature>
<feature type="domain" description="MobA-like NTP transferase" evidence="1">
    <location>
        <begin position="6"/>
        <end position="55"/>
    </location>
</feature>
<protein>
    <submittedName>
        <fullName evidence="2">NTP transferase domain-containing protein</fullName>
    </submittedName>
</protein>
<proteinExistence type="predicted"/>
<keyword evidence="2" id="KW-0808">Transferase</keyword>
<evidence type="ECO:0000259" key="1">
    <source>
        <dbReference type="Pfam" id="PF12804"/>
    </source>
</evidence>
<evidence type="ECO:0000313" key="3">
    <source>
        <dbReference type="Proteomes" id="UP000702544"/>
    </source>
</evidence>
<dbReference type="InterPro" id="IPR025877">
    <property type="entry name" value="MobA-like_NTP_Trfase"/>
</dbReference>